<evidence type="ECO:0000313" key="8">
    <source>
        <dbReference type="Proteomes" id="UP000712080"/>
    </source>
</evidence>
<name>A0A972FNU5_9FLAO</name>
<dbReference type="InterPro" id="IPR036852">
    <property type="entry name" value="Peptidase_S8/S53_dom_sf"/>
</dbReference>
<protein>
    <submittedName>
        <fullName evidence="7">S8/S53 family peptidase</fullName>
    </submittedName>
</protein>
<organism evidence="7 8">
    <name type="scientific">Flavobacterium silvaticum</name>
    <dbReference type="NCBI Taxonomy" id="1852020"/>
    <lineage>
        <taxon>Bacteria</taxon>
        <taxon>Pseudomonadati</taxon>
        <taxon>Bacteroidota</taxon>
        <taxon>Flavobacteriia</taxon>
        <taxon>Flavobacteriales</taxon>
        <taxon>Flavobacteriaceae</taxon>
        <taxon>Flavobacterium</taxon>
    </lineage>
</organism>
<feature type="active site" description="Charge relay system" evidence="5">
    <location>
        <position position="271"/>
    </location>
</feature>
<evidence type="ECO:0000256" key="1">
    <source>
        <dbReference type="ARBA" id="ARBA00011073"/>
    </source>
</evidence>
<dbReference type="PANTHER" id="PTHR43806">
    <property type="entry name" value="PEPTIDASE S8"/>
    <property type="match status" value="1"/>
</dbReference>
<comment type="similarity">
    <text evidence="1 5">Belongs to the peptidase S8 family.</text>
</comment>
<proteinExistence type="inferred from homology"/>
<feature type="domain" description="Peptidase S8/S53" evidence="6">
    <location>
        <begin position="212"/>
        <end position="487"/>
    </location>
</feature>
<reference evidence="7" key="1">
    <citation type="submission" date="2020-02" db="EMBL/GenBank/DDBJ databases">
        <title>Flavobacterium sp. genome.</title>
        <authorList>
            <person name="Jung H.S."/>
            <person name="Baek J.H."/>
            <person name="Jeon C.O."/>
        </authorList>
    </citation>
    <scope>NUCLEOTIDE SEQUENCE</scope>
    <source>
        <strain evidence="7">SE-s28</strain>
    </source>
</reference>
<accession>A0A972FNU5</accession>
<dbReference type="Proteomes" id="UP000712080">
    <property type="component" value="Unassembled WGS sequence"/>
</dbReference>
<dbReference type="InterPro" id="IPR050131">
    <property type="entry name" value="Peptidase_S8_subtilisin-like"/>
</dbReference>
<evidence type="ECO:0000256" key="5">
    <source>
        <dbReference type="PROSITE-ProRule" id="PRU01240"/>
    </source>
</evidence>
<gene>
    <name evidence="7" type="ORF">G6047_13755</name>
</gene>
<keyword evidence="8" id="KW-1185">Reference proteome</keyword>
<dbReference type="Pfam" id="PF00082">
    <property type="entry name" value="Peptidase_S8"/>
    <property type="match status" value="1"/>
</dbReference>
<sequence>MLCALLLSLTLVNCSNQDESGIESRSARDTIPLTIKEIDSRINKVLDSQTLYNWKRSDDHMIWSAGYHGNFLFTIGFGNSAADFDRSKFPQHMQLQNQLLLKISEMEQRPIADILVQSENYLCQIDVIIKKESTVAALRRMAGIRYIEPADYSFTGLMAQNRSTLSSSSSSGCGYTTAILPIADYSVTAPNAKVPWSFTSVQIPQAWNLSSGSGITVGVIDTGVSSEQSLLGSSFADGYSSNRSISKFGFYVDSIWPWSTTTDGSSDLCGHGTSMVSTISAPRNDNAMPTGVAYNCNIISCRAASNVLLDGYHEQNGVKNAFTYLANMASVRIISMSMGHIITVSKIEDAVKYAYSKNKLIFCAAGTSTSYTNFVGVIFPASMTETVAVTGVKEGIYQACSDCHSGSKVEFTTPMERSVSDNHVPVNSYYNNASDYIGGSSVATATVAGIATLVWARYPTWTRAQVLTRMRSSGNFYPVKHTQFGYGNINANLAVQ</sequence>
<dbReference type="GO" id="GO:0004252">
    <property type="term" value="F:serine-type endopeptidase activity"/>
    <property type="evidence" value="ECO:0007669"/>
    <property type="project" value="UniProtKB-UniRule"/>
</dbReference>
<dbReference type="PRINTS" id="PR00723">
    <property type="entry name" value="SUBTILISIN"/>
</dbReference>
<evidence type="ECO:0000259" key="6">
    <source>
        <dbReference type="Pfam" id="PF00082"/>
    </source>
</evidence>
<evidence type="ECO:0000256" key="4">
    <source>
        <dbReference type="ARBA" id="ARBA00022825"/>
    </source>
</evidence>
<keyword evidence="4 5" id="KW-0720">Serine protease</keyword>
<dbReference type="GO" id="GO:0006508">
    <property type="term" value="P:proteolysis"/>
    <property type="evidence" value="ECO:0007669"/>
    <property type="project" value="UniProtKB-KW"/>
</dbReference>
<dbReference type="SUPFAM" id="SSF52743">
    <property type="entry name" value="Subtilisin-like"/>
    <property type="match status" value="1"/>
</dbReference>
<feature type="active site" description="Charge relay system" evidence="5">
    <location>
        <position position="441"/>
    </location>
</feature>
<evidence type="ECO:0000256" key="3">
    <source>
        <dbReference type="ARBA" id="ARBA00022801"/>
    </source>
</evidence>
<dbReference type="PROSITE" id="PS51892">
    <property type="entry name" value="SUBTILASE"/>
    <property type="match status" value="1"/>
</dbReference>
<comment type="caution">
    <text evidence="7">The sequence shown here is derived from an EMBL/GenBank/DDBJ whole genome shotgun (WGS) entry which is preliminary data.</text>
</comment>
<feature type="active site" description="Charge relay system" evidence="5">
    <location>
        <position position="221"/>
    </location>
</feature>
<dbReference type="EMBL" id="JAAMPU010000107">
    <property type="protein sequence ID" value="NMH29102.1"/>
    <property type="molecule type" value="Genomic_DNA"/>
</dbReference>
<keyword evidence="3 5" id="KW-0378">Hydrolase</keyword>
<evidence type="ECO:0000313" key="7">
    <source>
        <dbReference type="EMBL" id="NMH29102.1"/>
    </source>
</evidence>
<dbReference type="InterPro" id="IPR015500">
    <property type="entry name" value="Peptidase_S8_subtilisin-rel"/>
</dbReference>
<dbReference type="CDD" id="cd00306">
    <property type="entry name" value="Peptidases_S8_S53"/>
    <property type="match status" value="1"/>
</dbReference>
<dbReference type="AlphaFoldDB" id="A0A972FNU5"/>
<dbReference type="Gene3D" id="3.40.50.200">
    <property type="entry name" value="Peptidase S8/S53 domain"/>
    <property type="match status" value="1"/>
</dbReference>
<evidence type="ECO:0000256" key="2">
    <source>
        <dbReference type="ARBA" id="ARBA00022670"/>
    </source>
</evidence>
<keyword evidence="2 5" id="KW-0645">Protease</keyword>
<dbReference type="InterPro" id="IPR000209">
    <property type="entry name" value="Peptidase_S8/S53_dom"/>
</dbReference>
<dbReference type="PANTHER" id="PTHR43806:SF11">
    <property type="entry name" value="CEREVISIN-RELATED"/>
    <property type="match status" value="1"/>
</dbReference>